<organism evidence="2 3">
    <name type="scientific">Candidatus Endonucleibacter bathymodioli</name>
    <dbReference type="NCBI Taxonomy" id="539814"/>
    <lineage>
        <taxon>Bacteria</taxon>
        <taxon>Pseudomonadati</taxon>
        <taxon>Pseudomonadota</taxon>
        <taxon>Gammaproteobacteria</taxon>
        <taxon>Oceanospirillales</taxon>
        <taxon>Endozoicomonadaceae</taxon>
        <taxon>Candidatus Endonucleibacter</taxon>
    </lineage>
</organism>
<dbReference type="Proteomes" id="UP001178148">
    <property type="component" value="Unassembled WGS sequence"/>
</dbReference>
<dbReference type="SUPFAM" id="SSF48371">
    <property type="entry name" value="ARM repeat"/>
    <property type="match status" value="1"/>
</dbReference>
<comment type="caution">
    <text evidence="2">The sequence shown here is derived from an EMBL/GenBank/DDBJ whole genome shotgun (WGS) entry which is preliminary data.</text>
</comment>
<name>A0AA90NV58_9GAMM</name>
<dbReference type="EMBL" id="JASXSV010000007">
    <property type="protein sequence ID" value="MDP0588828.1"/>
    <property type="molecule type" value="Genomic_DNA"/>
</dbReference>
<protein>
    <recommendedName>
        <fullName evidence="4">RAP domain-containing protein</fullName>
    </recommendedName>
</protein>
<keyword evidence="3" id="KW-1185">Reference proteome</keyword>
<dbReference type="InterPro" id="IPR016024">
    <property type="entry name" value="ARM-type_fold"/>
</dbReference>
<keyword evidence="1" id="KW-0812">Transmembrane</keyword>
<proteinExistence type="predicted"/>
<evidence type="ECO:0000313" key="2">
    <source>
        <dbReference type="EMBL" id="MDP0588828.1"/>
    </source>
</evidence>
<evidence type="ECO:0008006" key="4">
    <source>
        <dbReference type="Google" id="ProtNLM"/>
    </source>
</evidence>
<evidence type="ECO:0000256" key="1">
    <source>
        <dbReference type="SAM" id="Phobius"/>
    </source>
</evidence>
<keyword evidence="1" id="KW-1133">Transmembrane helix</keyword>
<feature type="transmembrane region" description="Helical" evidence="1">
    <location>
        <begin position="7"/>
        <end position="29"/>
    </location>
</feature>
<dbReference type="AlphaFoldDB" id="A0AA90NV58"/>
<accession>A0AA90NV58</accession>
<gene>
    <name evidence="2" type="ORF">QS748_06390</name>
</gene>
<sequence length="929" mass="107072">MMLLHVILIRFIFIISNVFLFSYNVYAVYNKDRVLTLNSSKTDCNTSHNVSSSVKFPIKPKPCVYNTKNRNLISIIIRERHNKQQRSLIHDLMLEAIEHPADCLLTHEVDNVIIFFTVANIYRNYIAISKLADQLAKGETGIENQIWNCHDIWHVSAAIPSCSSSNISYIRQIIANKIVQPNNDMSKWKSYNITNACRHLIKGTSNEEAKAFEHIVNYVNTKNCNIYTWEGNQLSRLFSSLAKSNTNISKIAMHKVFATIIKSKLLYWNAPSTSTIFRSLVKLQKSYSSDIHHEEQYKIVLQLIIDHLASPQVNFRGCTGNDIAAIMKKLWYVSKLHWPKNIDKARQNVAKFIVKEDINIAPLASDDWMIIIRGLTNASWIEQEAIRTIAGHFNDRKVSLSRWTDTQLLNMATAFYDHNGRRIEKAIQKISNFIASKNLDAWKTGDLATLTKVLSPRIKNLNHKAIDNIAGQMLSKSRQWHIAGYISLVLTVSICKGDNCLKLIRYISNTVRDDSFYLSRHSPIFLAKLLSIVSQDDEKYAEKPINKITDYLISLDTQQWLHLSSESLKLIINACSKHYKLTAARSVLIHISHIVIDEKTDLSDWPIETMEVLLRTLHSSYDDDLIQRVFRKIVSRLNLPDTELKKWSIKTLACVAKGASRLRDYSSEKFIARLVKMYMKKRDNNESIYGTTMLLAICHLPIKSRKIIKASVKLASVLSQNIYSDMEKTHQLALFWSIILLDFVVHEEGSKINHHVETTDMIVELKKIIPEIDQDTIKKPTMFLAEWQLEFMSLAQSDLVHKSKYIHSSTPDNRSASVLEENIYRLIKTTVSGLSLNKCCLVNKFPIDLLLKSRSKSLLVEVDGPHHFFKGSKNRLYRLAKDRFVDFIFEKQLGHTVMRINYKEAYDDEYRKQFIQHILAVFPNHPHSH</sequence>
<keyword evidence="1" id="KW-0472">Membrane</keyword>
<evidence type="ECO:0000313" key="3">
    <source>
        <dbReference type="Proteomes" id="UP001178148"/>
    </source>
</evidence>
<reference evidence="2 3" key="1">
    <citation type="journal article" date="2023" name="bioRxiv">
        <title>An intranuclear bacterial parasite of deep-sea mussels expresses apoptosis inhibitors acquired from its host.</title>
        <authorList>
            <person name="Gonzalez Porras M.A."/>
            <person name="Assie A."/>
            <person name="Tietjen M."/>
            <person name="Violette M."/>
            <person name="Kleiner M."/>
            <person name="Gruber-Vodicka H."/>
            <person name="Dubilier N."/>
            <person name="Leisch N."/>
        </authorList>
    </citation>
    <scope>NUCLEOTIDE SEQUENCE [LARGE SCALE GENOMIC DNA]</scope>
    <source>
        <strain evidence="2">IAP13</strain>
    </source>
</reference>